<evidence type="ECO:0000256" key="7">
    <source>
        <dbReference type="ARBA" id="ARBA00022692"/>
    </source>
</evidence>
<dbReference type="SMART" id="SM00387">
    <property type="entry name" value="HATPase_c"/>
    <property type="match status" value="1"/>
</dbReference>
<evidence type="ECO:0000256" key="14">
    <source>
        <dbReference type="SAM" id="MobiDB-lite"/>
    </source>
</evidence>
<dbReference type="Gene3D" id="6.10.340.10">
    <property type="match status" value="1"/>
</dbReference>
<dbReference type="PANTHER" id="PTHR43065:SF10">
    <property type="entry name" value="PEROXIDE STRESS-ACTIVATED HISTIDINE KINASE MAK3"/>
    <property type="match status" value="1"/>
</dbReference>
<evidence type="ECO:0000256" key="6">
    <source>
        <dbReference type="ARBA" id="ARBA00022679"/>
    </source>
</evidence>
<dbReference type="EC" id="2.7.13.3" evidence="3"/>
<dbReference type="NCBIfam" id="TIGR00229">
    <property type="entry name" value="sensory_box"/>
    <property type="match status" value="1"/>
</dbReference>
<keyword evidence="12" id="KW-0902">Two-component regulatory system</keyword>
<dbReference type="InterPro" id="IPR036097">
    <property type="entry name" value="HisK_dim/P_sf"/>
</dbReference>
<dbReference type="InterPro" id="IPR004358">
    <property type="entry name" value="Sig_transdc_His_kin-like_C"/>
</dbReference>
<feature type="transmembrane region" description="Helical" evidence="15">
    <location>
        <begin position="119"/>
        <end position="138"/>
    </location>
</feature>
<dbReference type="PROSITE" id="PS50112">
    <property type="entry name" value="PAS"/>
    <property type="match status" value="1"/>
</dbReference>
<keyword evidence="4" id="KW-1003">Cell membrane</keyword>
<dbReference type="GO" id="GO:0005886">
    <property type="term" value="C:plasma membrane"/>
    <property type="evidence" value="ECO:0007669"/>
    <property type="project" value="UniProtKB-SubCell"/>
</dbReference>
<keyword evidence="5" id="KW-0597">Phosphoprotein</keyword>
<dbReference type="SMART" id="SM00304">
    <property type="entry name" value="HAMP"/>
    <property type="match status" value="1"/>
</dbReference>
<evidence type="ECO:0000256" key="3">
    <source>
        <dbReference type="ARBA" id="ARBA00012438"/>
    </source>
</evidence>
<name>A0A5B9DNP1_9HYPH</name>
<proteinExistence type="predicted"/>
<dbReference type="PRINTS" id="PR00344">
    <property type="entry name" value="BCTRLSENSOR"/>
</dbReference>
<evidence type="ECO:0000313" key="17">
    <source>
        <dbReference type="Proteomes" id="UP000321062"/>
    </source>
</evidence>
<dbReference type="GO" id="GO:0000155">
    <property type="term" value="F:phosphorelay sensor kinase activity"/>
    <property type="evidence" value="ECO:0007669"/>
    <property type="project" value="InterPro"/>
</dbReference>
<evidence type="ECO:0000256" key="5">
    <source>
        <dbReference type="ARBA" id="ARBA00022553"/>
    </source>
</evidence>
<evidence type="ECO:0000256" key="8">
    <source>
        <dbReference type="ARBA" id="ARBA00022741"/>
    </source>
</evidence>
<comment type="catalytic activity">
    <reaction evidence="1">
        <text>ATP + protein L-histidine = ADP + protein N-phospho-L-histidine.</text>
        <dbReference type="EC" id="2.7.13.3"/>
    </reaction>
</comment>
<dbReference type="Pfam" id="PF00672">
    <property type="entry name" value="HAMP"/>
    <property type="match status" value="1"/>
</dbReference>
<dbReference type="Proteomes" id="UP000321062">
    <property type="component" value="Chromosome"/>
</dbReference>
<dbReference type="PIRSF" id="PIRSF037532">
    <property type="entry name" value="STHK_NtrY"/>
    <property type="match status" value="1"/>
</dbReference>
<evidence type="ECO:0000256" key="10">
    <source>
        <dbReference type="ARBA" id="ARBA00022840"/>
    </source>
</evidence>
<dbReference type="Gene3D" id="1.10.287.130">
    <property type="match status" value="1"/>
</dbReference>
<evidence type="ECO:0000256" key="9">
    <source>
        <dbReference type="ARBA" id="ARBA00022777"/>
    </source>
</evidence>
<dbReference type="PROSITE" id="PS50109">
    <property type="entry name" value="HIS_KIN"/>
    <property type="match status" value="1"/>
</dbReference>
<dbReference type="SUPFAM" id="SSF158472">
    <property type="entry name" value="HAMP domain-like"/>
    <property type="match status" value="1"/>
</dbReference>
<dbReference type="PANTHER" id="PTHR43065">
    <property type="entry name" value="SENSOR HISTIDINE KINASE"/>
    <property type="match status" value="1"/>
</dbReference>
<feature type="region of interest" description="Disordered" evidence="14">
    <location>
        <begin position="747"/>
        <end position="779"/>
    </location>
</feature>
<keyword evidence="11 15" id="KW-1133">Transmembrane helix</keyword>
<dbReference type="KEGG" id="yti:FNA67_10795"/>
<sequence length="779" mass="85566">MDDTQGTGPSQPPNPPQPPLTSAARQALFSGDRSKQAIRFVGLIVVTASVVMTFLSFLSLSGVTGIEPSPEMWAVIWIINGLLVLVVIALVLTEAVLLLQARSRQEAGAKLQIRMVTMFALLTAIPAFIVAVVATIALNQGLDQWFSERNRAMVESSRLVARSYLLEHAQVLRDDIIWVASELEQARGTFETDKERFQHILTALAVTRSLPYTQLISQSGDTLMKAQITAQGTPPKLPDGITQGVTEGAPTPIAPGKTNLVGSIVKLRGYDNTYLFVARPVDPEVLEYMKLTDANVSEYRQYASNRLVFQITFTLMYVGLAVVLLLAALWIGIALANRFVDPIRNLMIAAKRVSRGDLDVQVPVEDRGDLGDLSDGFNTMTRQLKTQREALVTANETNEKRRQFTEAVVEGVSAGILGLDPVGNITLVNSRAGEMFGKTEIELMGESADKAIPELAPILERARMARRGQVRDQIQIGNEQDRRTYQVQLTREGTMTESKGYVITLDDITDLESAQRTSAWADVARRIAHEIKNPLTPIQLSAERLRRRYASKLADDFEIFDKGINTIIRHVGDIGRMVEEFSAFARMPEAKPEKGDLSDTIRQSVFLESVRLPEIEIITHLPDEAITAYFDGRLIAQVMTNLIKNAVEAIEGVGLDVVHNPQIIVAGEIEGKMARISVSDNGKGWPKDNRHRLLEPYMTTREKGTGLGLAIVAKIIEQHGGDVELIDAEPDSSGRVGACFSFTLPLQAPPNSDDADTAPATDFTATREEEPRIAAVANK</sequence>
<dbReference type="InterPro" id="IPR003660">
    <property type="entry name" value="HAMP_dom"/>
</dbReference>
<dbReference type="EMBL" id="CP041690">
    <property type="protein sequence ID" value="QEE20626.1"/>
    <property type="molecule type" value="Genomic_DNA"/>
</dbReference>
<dbReference type="SUPFAM" id="SSF55874">
    <property type="entry name" value="ATPase domain of HSP90 chaperone/DNA topoisomerase II/histidine kinase"/>
    <property type="match status" value="1"/>
</dbReference>
<keyword evidence="9 16" id="KW-0418">Kinase</keyword>
<organism evidence="16 17">
    <name type="scientific">Paradevosia tibetensis</name>
    <dbReference type="NCBI Taxonomy" id="1447062"/>
    <lineage>
        <taxon>Bacteria</taxon>
        <taxon>Pseudomonadati</taxon>
        <taxon>Pseudomonadota</taxon>
        <taxon>Alphaproteobacteria</taxon>
        <taxon>Hyphomicrobiales</taxon>
        <taxon>Devosiaceae</taxon>
        <taxon>Paradevosia</taxon>
    </lineage>
</organism>
<feature type="transmembrane region" description="Helical" evidence="15">
    <location>
        <begin position="315"/>
        <end position="336"/>
    </location>
</feature>
<dbReference type="InterPro" id="IPR036890">
    <property type="entry name" value="HATPase_C_sf"/>
</dbReference>
<feature type="region of interest" description="Disordered" evidence="14">
    <location>
        <begin position="1"/>
        <end position="22"/>
    </location>
</feature>
<keyword evidence="7 15" id="KW-0812">Transmembrane</keyword>
<dbReference type="InterPro" id="IPR005467">
    <property type="entry name" value="His_kinase_dom"/>
</dbReference>
<dbReference type="RefSeq" id="WP_147656037.1">
    <property type="nucleotide sequence ID" value="NZ_BMFM01000001.1"/>
</dbReference>
<dbReference type="CDD" id="cd06225">
    <property type="entry name" value="HAMP"/>
    <property type="match status" value="1"/>
</dbReference>
<evidence type="ECO:0000256" key="1">
    <source>
        <dbReference type="ARBA" id="ARBA00000085"/>
    </source>
</evidence>
<dbReference type="AlphaFoldDB" id="A0A5B9DNP1"/>
<dbReference type="InterPro" id="IPR017232">
    <property type="entry name" value="NtrY"/>
</dbReference>
<dbReference type="SUPFAM" id="SSF47384">
    <property type="entry name" value="Homodimeric domain of signal transducing histidine kinase"/>
    <property type="match status" value="1"/>
</dbReference>
<keyword evidence="8" id="KW-0547">Nucleotide-binding</keyword>
<dbReference type="Gene3D" id="3.30.450.20">
    <property type="entry name" value="PAS domain"/>
    <property type="match status" value="1"/>
</dbReference>
<dbReference type="Pfam" id="PF19312">
    <property type="entry name" value="NtrY_N"/>
    <property type="match status" value="1"/>
</dbReference>
<dbReference type="CDD" id="cd00082">
    <property type="entry name" value="HisKA"/>
    <property type="match status" value="1"/>
</dbReference>
<dbReference type="GO" id="GO:0006355">
    <property type="term" value="P:regulation of DNA-templated transcription"/>
    <property type="evidence" value="ECO:0007669"/>
    <property type="project" value="InterPro"/>
</dbReference>
<evidence type="ECO:0000313" key="16">
    <source>
        <dbReference type="EMBL" id="QEE20626.1"/>
    </source>
</evidence>
<dbReference type="PROSITE" id="PS50885">
    <property type="entry name" value="HAMP"/>
    <property type="match status" value="1"/>
</dbReference>
<comment type="subcellular location">
    <subcellularLocation>
        <location evidence="2">Cell membrane</location>
        <topology evidence="2">Multi-pass membrane protein</topology>
    </subcellularLocation>
</comment>
<dbReference type="Pfam" id="PF00512">
    <property type="entry name" value="HisKA"/>
    <property type="match status" value="1"/>
</dbReference>
<gene>
    <name evidence="16" type="ORF">FNA67_10795</name>
</gene>
<dbReference type="Gene3D" id="3.30.565.10">
    <property type="entry name" value="Histidine kinase-like ATPase, C-terminal domain"/>
    <property type="match status" value="1"/>
</dbReference>
<feature type="compositionally biased region" description="Pro residues" evidence="14">
    <location>
        <begin position="10"/>
        <end position="19"/>
    </location>
</feature>
<dbReference type="Pfam" id="PF00989">
    <property type="entry name" value="PAS"/>
    <property type="match status" value="1"/>
</dbReference>
<evidence type="ECO:0000256" key="4">
    <source>
        <dbReference type="ARBA" id="ARBA00022475"/>
    </source>
</evidence>
<dbReference type="SMART" id="SM00091">
    <property type="entry name" value="PAS"/>
    <property type="match status" value="1"/>
</dbReference>
<evidence type="ECO:0000256" key="15">
    <source>
        <dbReference type="SAM" id="Phobius"/>
    </source>
</evidence>
<dbReference type="OrthoDB" id="9776727at2"/>
<dbReference type="SMART" id="SM00388">
    <property type="entry name" value="HisKA"/>
    <property type="match status" value="1"/>
</dbReference>
<dbReference type="SUPFAM" id="SSF55785">
    <property type="entry name" value="PYP-like sensor domain (PAS domain)"/>
    <property type="match status" value="1"/>
</dbReference>
<feature type="transmembrane region" description="Helical" evidence="15">
    <location>
        <begin position="72"/>
        <end position="99"/>
    </location>
</feature>
<dbReference type="InterPro" id="IPR045671">
    <property type="entry name" value="NtrY-like_N"/>
</dbReference>
<dbReference type="CDD" id="cd00130">
    <property type="entry name" value="PAS"/>
    <property type="match status" value="1"/>
</dbReference>
<dbReference type="InterPro" id="IPR003594">
    <property type="entry name" value="HATPase_dom"/>
</dbReference>
<dbReference type="InterPro" id="IPR000014">
    <property type="entry name" value="PAS"/>
</dbReference>
<dbReference type="GO" id="GO:0005524">
    <property type="term" value="F:ATP binding"/>
    <property type="evidence" value="ECO:0007669"/>
    <property type="project" value="UniProtKB-KW"/>
</dbReference>
<evidence type="ECO:0000256" key="12">
    <source>
        <dbReference type="ARBA" id="ARBA00023012"/>
    </source>
</evidence>
<keyword evidence="6" id="KW-0808">Transferase</keyword>
<protein>
    <recommendedName>
        <fullName evidence="3">histidine kinase</fullName>
        <ecNumber evidence="3">2.7.13.3</ecNumber>
    </recommendedName>
</protein>
<dbReference type="InterPro" id="IPR013767">
    <property type="entry name" value="PAS_fold"/>
</dbReference>
<feature type="transmembrane region" description="Helical" evidence="15">
    <location>
        <begin position="40"/>
        <end position="60"/>
    </location>
</feature>
<evidence type="ECO:0000256" key="11">
    <source>
        <dbReference type="ARBA" id="ARBA00022989"/>
    </source>
</evidence>
<keyword evidence="10" id="KW-0067">ATP-binding</keyword>
<dbReference type="Pfam" id="PF02518">
    <property type="entry name" value="HATPase_c"/>
    <property type="match status" value="1"/>
</dbReference>
<evidence type="ECO:0000256" key="13">
    <source>
        <dbReference type="ARBA" id="ARBA00023136"/>
    </source>
</evidence>
<keyword evidence="13 15" id="KW-0472">Membrane</keyword>
<dbReference type="InterPro" id="IPR003661">
    <property type="entry name" value="HisK_dim/P_dom"/>
</dbReference>
<dbReference type="InterPro" id="IPR035965">
    <property type="entry name" value="PAS-like_dom_sf"/>
</dbReference>
<reference evidence="16 17" key="1">
    <citation type="journal article" date="2015" name="Int. J. Syst. Evol. Microbiol.">
        <title>Youhaiella tibetensis gen. nov., sp. nov., isolated from subsurface sediment.</title>
        <authorList>
            <person name="Wang Y.X."/>
            <person name="Huang F.Q."/>
            <person name="Nogi Y."/>
            <person name="Pang S.J."/>
            <person name="Wang P.K."/>
            <person name="Lv J."/>
        </authorList>
    </citation>
    <scope>NUCLEOTIDE SEQUENCE [LARGE SCALE GENOMIC DNA]</scope>
    <source>
        <strain evidence="17">fig4</strain>
    </source>
</reference>
<evidence type="ECO:0000256" key="2">
    <source>
        <dbReference type="ARBA" id="ARBA00004651"/>
    </source>
</evidence>
<accession>A0A5B9DNP1</accession>
<keyword evidence="17" id="KW-1185">Reference proteome</keyword>